<keyword evidence="2" id="KW-1133">Transmembrane helix</keyword>
<sequence length="154" mass="17223">MSAWRYFGFVPLILLAEATLHHGFQGVGRSAQLGITTTTTPPSTVSSGNSQELNNGTQTDRSLSKSMEDELGVIKKEIGTIREQVSVWMSDPYNQRIVMPILIGVLSALVTMGLFYLAQRCCRKYQMRRRQSRVINPKEKDAGESQKLISDDEL</sequence>
<accession>A0AAF3FPW8</accession>
<feature type="compositionally biased region" description="Low complexity" evidence="1">
    <location>
        <begin position="36"/>
        <end position="47"/>
    </location>
</feature>
<reference evidence="5 6" key="1">
    <citation type="submission" date="2024-02" db="UniProtKB">
        <authorList>
            <consortium name="WormBaseParasite"/>
        </authorList>
    </citation>
    <scope>IDENTIFICATION</scope>
</reference>
<feature type="region of interest" description="Disordered" evidence="1">
    <location>
        <begin position="133"/>
        <end position="154"/>
    </location>
</feature>
<evidence type="ECO:0000256" key="3">
    <source>
        <dbReference type="SAM" id="SignalP"/>
    </source>
</evidence>
<dbReference type="AlphaFoldDB" id="A0AAF3FPW8"/>
<dbReference type="WBParaSite" id="MBELARI_LOCUS9658">
    <property type="protein sequence ID" value="MBELARI_LOCUS9658"/>
    <property type="gene ID" value="MBELARI_LOCUS9658"/>
</dbReference>
<evidence type="ECO:0000313" key="5">
    <source>
        <dbReference type="WBParaSite" id="MBELARI_LOCUS9248"/>
    </source>
</evidence>
<evidence type="ECO:0000256" key="2">
    <source>
        <dbReference type="SAM" id="Phobius"/>
    </source>
</evidence>
<protein>
    <submittedName>
        <fullName evidence="5 6">Uncharacterized protein</fullName>
    </submittedName>
</protein>
<organism evidence="4 5">
    <name type="scientific">Mesorhabditis belari</name>
    <dbReference type="NCBI Taxonomy" id="2138241"/>
    <lineage>
        <taxon>Eukaryota</taxon>
        <taxon>Metazoa</taxon>
        <taxon>Ecdysozoa</taxon>
        <taxon>Nematoda</taxon>
        <taxon>Chromadorea</taxon>
        <taxon>Rhabditida</taxon>
        <taxon>Rhabditina</taxon>
        <taxon>Rhabditomorpha</taxon>
        <taxon>Rhabditoidea</taxon>
        <taxon>Rhabditidae</taxon>
        <taxon>Mesorhabditinae</taxon>
        <taxon>Mesorhabditis</taxon>
    </lineage>
</organism>
<dbReference type="Proteomes" id="UP000887575">
    <property type="component" value="Unassembled WGS sequence"/>
</dbReference>
<feature type="region of interest" description="Disordered" evidence="1">
    <location>
        <begin position="35"/>
        <end position="66"/>
    </location>
</feature>
<feature type="chain" id="PRO_5041894099" evidence="3">
    <location>
        <begin position="24"/>
        <end position="154"/>
    </location>
</feature>
<evidence type="ECO:0000313" key="4">
    <source>
        <dbReference type="Proteomes" id="UP000887575"/>
    </source>
</evidence>
<feature type="signal peptide" evidence="3">
    <location>
        <begin position="1"/>
        <end position="23"/>
    </location>
</feature>
<keyword evidence="4" id="KW-1185">Reference proteome</keyword>
<evidence type="ECO:0000313" key="6">
    <source>
        <dbReference type="WBParaSite" id="MBELARI_LOCUS9658"/>
    </source>
</evidence>
<evidence type="ECO:0000256" key="1">
    <source>
        <dbReference type="SAM" id="MobiDB-lite"/>
    </source>
</evidence>
<keyword evidence="3" id="KW-0732">Signal</keyword>
<keyword evidence="2" id="KW-0812">Transmembrane</keyword>
<feature type="transmembrane region" description="Helical" evidence="2">
    <location>
        <begin position="97"/>
        <end position="118"/>
    </location>
</feature>
<feature type="compositionally biased region" description="Polar residues" evidence="1">
    <location>
        <begin position="48"/>
        <end position="61"/>
    </location>
</feature>
<name>A0AAF3FPW8_9BILA</name>
<keyword evidence="2" id="KW-0472">Membrane</keyword>
<dbReference type="WBParaSite" id="MBELARI_LOCUS9248">
    <property type="protein sequence ID" value="MBELARI_LOCUS9248"/>
    <property type="gene ID" value="MBELARI_LOCUS9248"/>
</dbReference>
<proteinExistence type="predicted"/>